<evidence type="ECO:0000259" key="7">
    <source>
        <dbReference type="PROSITE" id="PS50966"/>
    </source>
</evidence>
<dbReference type="PROSITE" id="PS50966">
    <property type="entry name" value="ZF_SWIM"/>
    <property type="match status" value="1"/>
</dbReference>
<dbReference type="Pfam" id="PF04434">
    <property type="entry name" value="SWIM"/>
    <property type="match status" value="1"/>
</dbReference>
<keyword evidence="3" id="KW-0862">Zinc</keyword>
<keyword evidence="5" id="KW-0472">Membrane</keyword>
<dbReference type="InterPro" id="IPR001878">
    <property type="entry name" value="Znf_CCHC"/>
</dbReference>
<evidence type="ECO:0000256" key="1">
    <source>
        <dbReference type="ARBA" id="ARBA00022723"/>
    </source>
</evidence>
<gene>
    <name evidence="8" type="ORF">Cgig2_005824</name>
</gene>
<dbReference type="GO" id="GO:0008270">
    <property type="term" value="F:zinc ion binding"/>
    <property type="evidence" value="ECO:0007669"/>
    <property type="project" value="UniProtKB-KW"/>
</dbReference>
<organism evidence="8 9">
    <name type="scientific">Carnegiea gigantea</name>
    <dbReference type="NCBI Taxonomy" id="171969"/>
    <lineage>
        <taxon>Eukaryota</taxon>
        <taxon>Viridiplantae</taxon>
        <taxon>Streptophyta</taxon>
        <taxon>Embryophyta</taxon>
        <taxon>Tracheophyta</taxon>
        <taxon>Spermatophyta</taxon>
        <taxon>Magnoliopsida</taxon>
        <taxon>eudicotyledons</taxon>
        <taxon>Gunneridae</taxon>
        <taxon>Pentapetalae</taxon>
        <taxon>Caryophyllales</taxon>
        <taxon>Cactineae</taxon>
        <taxon>Cactaceae</taxon>
        <taxon>Cactoideae</taxon>
        <taxon>Echinocereeae</taxon>
        <taxon>Carnegiea</taxon>
    </lineage>
</organism>
<evidence type="ECO:0000313" key="9">
    <source>
        <dbReference type="Proteomes" id="UP001153076"/>
    </source>
</evidence>
<evidence type="ECO:0000313" key="8">
    <source>
        <dbReference type="EMBL" id="KAJ8446293.1"/>
    </source>
</evidence>
<evidence type="ECO:0000259" key="6">
    <source>
        <dbReference type="PROSITE" id="PS50158"/>
    </source>
</evidence>
<dbReference type="InterPro" id="IPR007527">
    <property type="entry name" value="Znf_SWIM"/>
</dbReference>
<feature type="domain" description="CCHC-type" evidence="6">
    <location>
        <begin position="171"/>
        <end position="186"/>
    </location>
</feature>
<dbReference type="PANTHER" id="PTHR31973">
    <property type="entry name" value="POLYPROTEIN, PUTATIVE-RELATED"/>
    <property type="match status" value="1"/>
</dbReference>
<dbReference type="PANTHER" id="PTHR31973:SF187">
    <property type="entry name" value="MUTATOR TRANSPOSASE MUDRA PROTEIN"/>
    <property type="match status" value="1"/>
</dbReference>
<dbReference type="SMART" id="SM00575">
    <property type="entry name" value="ZnF_PMZ"/>
    <property type="match status" value="1"/>
</dbReference>
<reference evidence="8" key="1">
    <citation type="submission" date="2022-04" db="EMBL/GenBank/DDBJ databases">
        <title>Carnegiea gigantea Genome sequencing and assembly v2.</title>
        <authorList>
            <person name="Copetti D."/>
            <person name="Sanderson M.J."/>
            <person name="Burquez A."/>
            <person name="Wojciechowski M.F."/>
        </authorList>
    </citation>
    <scope>NUCLEOTIDE SEQUENCE</scope>
    <source>
        <strain evidence="8">SGP5-SGP5p</strain>
        <tissue evidence="8">Aerial part</tissue>
    </source>
</reference>
<keyword evidence="5" id="KW-0812">Transmembrane</keyword>
<keyword evidence="9" id="KW-1185">Reference proteome</keyword>
<dbReference type="SUPFAM" id="SSF57756">
    <property type="entry name" value="Retrovirus zinc finger-like domains"/>
    <property type="match status" value="1"/>
</dbReference>
<dbReference type="InterPro" id="IPR036875">
    <property type="entry name" value="Znf_CCHC_sf"/>
</dbReference>
<comment type="caution">
    <text evidence="8">The sequence shown here is derived from an EMBL/GenBank/DDBJ whole genome shotgun (WGS) entry which is preliminary data.</text>
</comment>
<dbReference type="EMBL" id="JAKOGI010000057">
    <property type="protein sequence ID" value="KAJ8446293.1"/>
    <property type="molecule type" value="Genomic_DNA"/>
</dbReference>
<dbReference type="Proteomes" id="UP001153076">
    <property type="component" value="Unassembled WGS sequence"/>
</dbReference>
<evidence type="ECO:0000256" key="5">
    <source>
        <dbReference type="SAM" id="Phobius"/>
    </source>
</evidence>
<dbReference type="AlphaFoldDB" id="A0A9Q1QKQ4"/>
<feature type="transmembrane region" description="Helical" evidence="5">
    <location>
        <begin position="369"/>
        <end position="389"/>
    </location>
</feature>
<keyword evidence="1" id="KW-0479">Metal-binding</keyword>
<name>A0A9Q1QKQ4_9CARY</name>
<dbReference type="InterPro" id="IPR006564">
    <property type="entry name" value="Znf_PMZ"/>
</dbReference>
<feature type="domain" description="SWIM-type" evidence="7">
    <location>
        <begin position="46"/>
        <end position="88"/>
    </location>
</feature>
<evidence type="ECO:0000256" key="4">
    <source>
        <dbReference type="PROSITE-ProRule" id="PRU00047"/>
    </source>
</evidence>
<evidence type="ECO:0000256" key="3">
    <source>
        <dbReference type="ARBA" id="ARBA00022833"/>
    </source>
</evidence>
<accession>A0A9Q1QKQ4</accession>
<dbReference type="GO" id="GO:0003676">
    <property type="term" value="F:nucleic acid binding"/>
    <property type="evidence" value="ECO:0007669"/>
    <property type="project" value="InterPro"/>
</dbReference>
<keyword evidence="2 4" id="KW-0863">Zinc-finger</keyword>
<protein>
    <recommendedName>
        <fullName evidence="10">SWIM-type domain-containing protein</fullName>
    </recommendedName>
</protein>
<evidence type="ECO:0008006" key="10">
    <source>
        <dbReference type="Google" id="ProtNLM"/>
    </source>
</evidence>
<dbReference type="PROSITE" id="PS50158">
    <property type="entry name" value="ZF_CCHC"/>
    <property type="match status" value="1"/>
</dbReference>
<keyword evidence="5" id="KW-1133">Transmembrane helix</keyword>
<dbReference type="OrthoDB" id="8026949at2759"/>
<evidence type="ECO:0000256" key="2">
    <source>
        <dbReference type="ARBA" id="ARBA00022771"/>
    </source>
</evidence>
<sequence length="390" mass="43829">MDNRKVGVDKWKNGAGERTKKKLKKTCDKMGSVVEVQRFNRSIGEYSVRLTNDRCLVVRLRDGTCSCKWWQLCGLPCVHVMAVIEREKLYVDDYVNPCYKAHTQRTIYMNAIHPMETHDTGLVDGDTGLVVGGDDLDEDFNRCILPPKNPWGARRPKKRRVESQTQGLKPRRCSKCGDIGHYKNTCHNPRADVDADYPGDVVAVEVGNLGTDCANPTYYVAQPGMTFGLGADGHCNDPGETTTPNLPLLNVVSGPQAAAVRGLTVVVLSECNMTYHCDCQLEAKIVEHHDNYRRRYACCPKQDDYACGYFEEVDPQYPSRAMEVIDDLVAEMREARDVLIEERNNQYWIEEEDRVVEEGMRAELDDLKGIVRVAFAAIVVLVAALLTCVC</sequence>
<proteinExistence type="predicted"/>